<evidence type="ECO:0000313" key="1">
    <source>
        <dbReference type="EMBL" id="MBX10187.1"/>
    </source>
</evidence>
<organism evidence="1">
    <name type="scientific">Rhizophora mucronata</name>
    <name type="common">Asiatic mangrove</name>
    <dbReference type="NCBI Taxonomy" id="61149"/>
    <lineage>
        <taxon>Eukaryota</taxon>
        <taxon>Viridiplantae</taxon>
        <taxon>Streptophyta</taxon>
        <taxon>Embryophyta</taxon>
        <taxon>Tracheophyta</taxon>
        <taxon>Spermatophyta</taxon>
        <taxon>Magnoliopsida</taxon>
        <taxon>eudicotyledons</taxon>
        <taxon>Gunneridae</taxon>
        <taxon>Pentapetalae</taxon>
        <taxon>rosids</taxon>
        <taxon>fabids</taxon>
        <taxon>Malpighiales</taxon>
        <taxon>Rhizophoraceae</taxon>
        <taxon>Rhizophora</taxon>
    </lineage>
</organism>
<name>A0A2P2KWX7_RHIMU</name>
<proteinExistence type="predicted"/>
<dbReference type="AlphaFoldDB" id="A0A2P2KWX7"/>
<dbReference type="EMBL" id="GGEC01029703">
    <property type="protein sequence ID" value="MBX10187.1"/>
    <property type="molecule type" value="Transcribed_RNA"/>
</dbReference>
<accession>A0A2P2KWX7</accession>
<sequence>MTVNTNRKHICPCFIPKKRDGEEKIFDSQRLARNFSSNHFKNLKPKFLGSVQKQNQTNCPKKIETRLKESRI</sequence>
<reference evidence="1" key="1">
    <citation type="submission" date="2018-02" db="EMBL/GenBank/DDBJ databases">
        <title>Rhizophora mucronata_Transcriptome.</title>
        <authorList>
            <person name="Meera S.P."/>
            <person name="Sreeshan A."/>
            <person name="Augustine A."/>
        </authorList>
    </citation>
    <scope>NUCLEOTIDE SEQUENCE</scope>
    <source>
        <tissue evidence="1">Leaf</tissue>
    </source>
</reference>
<protein>
    <submittedName>
        <fullName evidence="1">Uncharacterized protein</fullName>
    </submittedName>
</protein>